<feature type="domain" description="Peptidase M16 C-terminal" evidence="3">
    <location>
        <begin position="250"/>
        <end position="334"/>
    </location>
</feature>
<keyword evidence="2" id="KW-1133">Transmembrane helix</keyword>
<dbReference type="SUPFAM" id="SSF63411">
    <property type="entry name" value="LuxS/MPP-like metallohydrolase"/>
    <property type="match status" value="2"/>
</dbReference>
<feature type="transmembrane region" description="Helical" evidence="2">
    <location>
        <begin position="570"/>
        <end position="589"/>
    </location>
</feature>
<sequence>MTQESQTTQAPPVTPEARIPGATAPGPAPAAPPVGIREAEVDGIRTVLAAGSGPVTAGLFFRVGVADETLATTGITHLVEHLALHRHGLSDLHYNGATSATYTLFHVTGTPAEVTTYLNGVCAALRDLPLERLETEREILRTESAGRSRGPNHQLPLWRYGAQGYGLGSYTEHGPWHLTADAVRDWARTRFTRDNAVLWITSDTVPEGLDLTLPSGPPHPLPAPVSILPVTPAYIRGDSGGVVVDGIVRRSSAATLFAEVLSRALFVDLRQKGGYSYVADADYSPRDNDFAAITAYADALPQKQDAVVGGLIDTLARLRAGSIEQSELDAARAKYLKQYDTPDLAAAQLPSYALNLLTGHRNLTPDEQRAELAAVTLDDLREVAREMHSSALLQVPGRGADWAGFTEAPQWSPEAPPAPGTRHPSLEGDSTVLTVSPDAVTLTTPSGQVVVRYDACAALLVHPDGGHHLTGLDGFQIRVEPTLYKGLTPARTAVIGASVPPAAVIHMPPRAPDRIPRPDGGGTPRRLRSEPVGPARKALIWLAGLATALWALIATVATSQELDAPEPDPATIVIIWLLIAAPLGAFLGLRRKRG</sequence>
<feature type="compositionally biased region" description="Polar residues" evidence="1">
    <location>
        <begin position="1"/>
        <end position="11"/>
    </location>
</feature>
<feature type="region of interest" description="Disordered" evidence="1">
    <location>
        <begin position="1"/>
        <end position="34"/>
    </location>
</feature>
<dbReference type="InterPro" id="IPR007863">
    <property type="entry name" value="Peptidase_M16_C"/>
</dbReference>
<keyword evidence="5" id="KW-1185">Reference proteome</keyword>
<dbReference type="InterPro" id="IPR011249">
    <property type="entry name" value="Metalloenz_LuxS/M16"/>
</dbReference>
<feature type="region of interest" description="Disordered" evidence="1">
    <location>
        <begin position="506"/>
        <end position="530"/>
    </location>
</feature>
<keyword evidence="2" id="KW-0472">Membrane</keyword>
<dbReference type="Proteomes" id="UP001519311">
    <property type="component" value="Unassembled WGS sequence"/>
</dbReference>
<dbReference type="RefSeq" id="WP_209469897.1">
    <property type="nucleotide sequence ID" value="NZ_BMWJ01000001.1"/>
</dbReference>
<evidence type="ECO:0000259" key="3">
    <source>
        <dbReference type="Pfam" id="PF05193"/>
    </source>
</evidence>
<proteinExistence type="predicted"/>
<name>A0ABS4V6Q5_9ACTN</name>
<evidence type="ECO:0000313" key="5">
    <source>
        <dbReference type="Proteomes" id="UP001519311"/>
    </source>
</evidence>
<evidence type="ECO:0000256" key="1">
    <source>
        <dbReference type="SAM" id="MobiDB-lite"/>
    </source>
</evidence>
<keyword evidence="2" id="KW-0812">Transmembrane</keyword>
<reference evidence="4 5" key="1">
    <citation type="submission" date="2021-03" db="EMBL/GenBank/DDBJ databases">
        <title>Sequencing the genomes of 1000 actinobacteria strains.</title>
        <authorList>
            <person name="Klenk H.-P."/>
        </authorList>
    </citation>
    <scope>NUCLEOTIDE SEQUENCE [LARGE SCALE GENOMIC DNA]</scope>
    <source>
        <strain evidence="4 5">DSM 40843</strain>
    </source>
</reference>
<gene>
    <name evidence="4" type="ORF">JOF59_001990</name>
</gene>
<comment type="caution">
    <text evidence="4">The sequence shown here is derived from an EMBL/GenBank/DDBJ whole genome shotgun (WGS) entry which is preliminary data.</text>
</comment>
<dbReference type="Gene3D" id="3.30.830.10">
    <property type="entry name" value="Metalloenzyme, LuxS/M16 peptidase-like"/>
    <property type="match status" value="2"/>
</dbReference>
<feature type="region of interest" description="Disordered" evidence="1">
    <location>
        <begin position="404"/>
        <end position="428"/>
    </location>
</feature>
<organism evidence="4 5">
    <name type="scientific">Streptomyces clavifer</name>
    <dbReference type="NCBI Taxonomy" id="68188"/>
    <lineage>
        <taxon>Bacteria</taxon>
        <taxon>Bacillati</taxon>
        <taxon>Actinomycetota</taxon>
        <taxon>Actinomycetes</taxon>
        <taxon>Kitasatosporales</taxon>
        <taxon>Streptomycetaceae</taxon>
        <taxon>Streptomyces</taxon>
    </lineage>
</organism>
<dbReference type="EMBL" id="JAGINS010000001">
    <property type="protein sequence ID" value="MBP2359590.1"/>
    <property type="molecule type" value="Genomic_DNA"/>
</dbReference>
<evidence type="ECO:0000256" key="2">
    <source>
        <dbReference type="SAM" id="Phobius"/>
    </source>
</evidence>
<dbReference type="Pfam" id="PF05193">
    <property type="entry name" value="Peptidase_M16_C"/>
    <property type="match status" value="1"/>
</dbReference>
<protein>
    <submittedName>
        <fullName evidence="4">Zn-dependent peptidase</fullName>
    </submittedName>
</protein>
<feature type="transmembrane region" description="Helical" evidence="2">
    <location>
        <begin position="538"/>
        <end position="558"/>
    </location>
</feature>
<accession>A0ABS4V6Q5</accession>
<evidence type="ECO:0000313" key="4">
    <source>
        <dbReference type="EMBL" id="MBP2359590.1"/>
    </source>
</evidence>